<sequence length="68" mass="7136">MDCTIFSFLRDFHSREDGAVTVDWVVLTAGIFGFGILIVGLIAQGATDPADSVGATLSSADIQAVNFD</sequence>
<keyword evidence="1" id="KW-0812">Transmembrane</keyword>
<evidence type="ECO:0000256" key="1">
    <source>
        <dbReference type="SAM" id="Phobius"/>
    </source>
</evidence>
<dbReference type="AlphaFoldDB" id="A0A1M6GUY3"/>
<name>A0A1M6GUY3_9RHOB</name>
<keyword evidence="3" id="KW-1185">Reference proteome</keyword>
<keyword evidence="1" id="KW-0472">Membrane</keyword>
<feature type="transmembrane region" description="Helical" evidence="1">
    <location>
        <begin position="24"/>
        <end position="43"/>
    </location>
</feature>
<keyword evidence="1" id="KW-1133">Transmembrane helix</keyword>
<dbReference type="STRING" id="1447782.SAMN05444417_2943"/>
<evidence type="ECO:0008006" key="4">
    <source>
        <dbReference type="Google" id="ProtNLM"/>
    </source>
</evidence>
<organism evidence="2 3">
    <name type="scientific">Wenxinia saemankumensis</name>
    <dbReference type="NCBI Taxonomy" id="1447782"/>
    <lineage>
        <taxon>Bacteria</taxon>
        <taxon>Pseudomonadati</taxon>
        <taxon>Pseudomonadota</taxon>
        <taxon>Alphaproteobacteria</taxon>
        <taxon>Rhodobacterales</taxon>
        <taxon>Roseobacteraceae</taxon>
        <taxon>Wenxinia</taxon>
    </lineage>
</organism>
<evidence type="ECO:0000313" key="3">
    <source>
        <dbReference type="Proteomes" id="UP000184292"/>
    </source>
</evidence>
<evidence type="ECO:0000313" key="2">
    <source>
        <dbReference type="EMBL" id="SHJ13776.1"/>
    </source>
</evidence>
<dbReference type="Proteomes" id="UP000184292">
    <property type="component" value="Unassembled WGS sequence"/>
</dbReference>
<dbReference type="EMBL" id="FQYO01000005">
    <property type="protein sequence ID" value="SHJ13776.1"/>
    <property type="molecule type" value="Genomic_DNA"/>
</dbReference>
<gene>
    <name evidence="2" type="ORF">SAMN05444417_2943</name>
</gene>
<protein>
    <recommendedName>
        <fullName evidence="4">Flp pilus assembly protein, pilin Flp</fullName>
    </recommendedName>
</protein>
<reference evidence="2 3" key="1">
    <citation type="submission" date="2016-11" db="EMBL/GenBank/DDBJ databases">
        <authorList>
            <person name="Jaros S."/>
            <person name="Januszkiewicz K."/>
            <person name="Wedrychowicz H."/>
        </authorList>
    </citation>
    <scope>NUCLEOTIDE SEQUENCE [LARGE SCALE GENOMIC DNA]</scope>
    <source>
        <strain evidence="2 3">DSM 100565</strain>
    </source>
</reference>
<accession>A0A1M6GUY3</accession>
<proteinExistence type="predicted"/>
<dbReference type="RefSeq" id="WP_083601401.1">
    <property type="nucleotide sequence ID" value="NZ_FQYO01000005.1"/>
</dbReference>